<dbReference type="CDD" id="cd00771">
    <property type="entry name" value="ThrRS_core"/>
    <property type="match status" value="1"/>
</dbReference>
<dbReference type="Pfam" id="PF02824">
    <property type="entry name" value="TGS"/>
    <property type="match status" value="1"/>
</dbReference>
<keyword evidence="17" id="KW-1185">Reference proteome</keyword>
<dbReference type="Gene3D" id="3.30.930.10">
    <property type="entry name" value="Bira Bifunctional Protein, Domain 2"/>
    <property type="match status" value="1"/>
</dbReference>
<dbReference type="InterPro" id="IPR004154">
    <property type="entry name" value="Anticodon-bd"/>
</dbReference>
<reference evidence="17" key="1">
    <citation type="submission" date="2015-08" db="EMBL/GenBank/DDBJ databases">
        <title>Complete Genome Sequence of Azospirillum thiophilum BV-S.</title>
        <authorList>
            <person name="Fomenkov A."/>
            <person name="Vincze T."/>
            <person name="Grabovich M."/>
            <person name="Dubinina G."/>
            <person name="Orlova M."/>
            <person name="Belousova E."/>
            <person name="Roberts R.J."/>
        </authorList>
    </citation>
    <scope>NUCLEOTIDE SEQUENCE [LARGE SCALE GENOMIC DNA]</scope>
    <source>
        <strain evidence="17">BV-S</strain>
    </source>
</reference>
<dbReference type="CDD" id="cd00860">
    <property type="entry name" value="ThrRS_anticodon"/>
    <property type="match status" value="1"/>
</dbReference>
<keyword evidence="11 13" id="KW-0030">Aminoacyl-tRNA synthetase</keyword>
<dbReference type="FunFam" id="3.10.20.30:FF:000005">
    <property type="entry name" value="Threonine--tRNA ligase"/>
    <property type="match status" value="1"/>
</dbReference>
<sequence>MVTSVTSNIAITLPDGSVREFDRPVTGLEIAQSIGTRLAKDALAVKIDGTVKDLTTTVTTNAKIEIVTRNHADALEVIRHDAAHVLADAVQKLYPGTQVTIGPSIATGFYYDFARDEPFTPEDLEKIEAKMREIVSADVPIVREVWDRDEAVAYFKNLGEHYKAELIEAIPQGEPVSIYRQGDWLDLCRGPHALTTAKVGQGFKLTKVAGAYWRGDSRNPMLQRIYGTAWRDEKELKAYLHQIEEAEKRDHRKLGKELDLFHVQEEAVGSVFWHPKGWTLYRTLETYIRTKLKAAGYVEVKTPQLIDSSLFKASGHWDMYGDNMFKVEADGGEKLLGIKPMNCPGHVQIFRHGLRSYRDLPIRMAEFGACHRNEPSGALHGIMRVRAFTQDDAHIFCTEDQVQGEAAEYFKLQLGVYKDLGFDKISVKLALRPDVRTGSDDLWDRAEGALAQALRDAGLEYEELPGEGAFYGPKVEFHLTDAIGRTWQCGTLQYDPNLPERLDASYIGEDGARHRPIMLHRAILGSLERFIGMLIEHYAGKFPLWLAPVQVSVATITSEADGYAEEVARLLRRNGLRVELDTRNEKINLKVREHSLQKIPLMLVVGKREAEERTVALRVLGGKDQEILALDAAVNKLVEETKSPAGDFGSDSQF</sequence>
<evidence type="ECO:0000256" key="9">
    <source>
        <dbReference type="ARBA" id="ARBA00022884"/>
    </source>
</evidence>
<evidence type="ECO:0000256" key="2">
    <source>
        <dbReference type="ARBA" id="ARBA00022490"/>
    </source>
</evidence>
<evidence type="ECO:0000256" key="8">
    <source>
        <dbReference type="ARBA" id="ARBA00022840"/>
    </source>
</evidence>
<dbReference type="EC" id="6.1.1.3" evidence="13"/>
<dbReference type="RefSeq" id="WP_045581008.1">
    <property type="nucleotide sequence ID" value="NZ_CP012401.1"/>
</dbReference>
<evidence type="ECO:0000313" key="16">
    <source>
        <dbReference type="EMBL" id="ALG70627.1"/>
    </source>
</evidence>
<dbReference type="InterPro" id="IPR045864">
    <property type="entry name" value="aa-tRNA-synth_II/BPL/LPL"/>
</dbReference>
<dbReference type="EMBL" id="CP012401">
    <property type="protein sequence ID" value="ALG70627.1"/>
    <property type="molecule type" value="Genomic_DNA"/>
</dbReference>
<keyword evidence="8 13" id="KW-0067">ATP-binding</keyword>
<dbReference type="InterPro" id="IPR036621">
    <property type="entry name" value="Anticodon-bd_dom_sf"/>
</dbReference>
<dbReference type="Gene3D" id="3.40.50.800">
    <property type="entry name" value="Anticodon-binding domain"/>
    <property type="match status" value="1"/>
</dbReference>
<evidence type="ECO:0000256" key="12">
    <source>
        <dbReference type="ARBA" id="ARBA00049515"/>
    </source>
</evidence>
<comment type="catalytic activity">
    <reaction evidence="12 13">
        <text>tRNA(Thr) + L-threonine + ATP = L-threonyl-tRNA(Thr) + AMP + diphosphate + H(+)</text>
        <dbReference type="Rhea" id="RHEA:24624"/>
        <dbReference type="Rhea" id="RHEA-COMP:9670"/>
        <dbReference type="Rhea" id="RHEA-COMP:9704"/>
        <dbReference type="ChEBI" id="CHEBI:15378"/>
        <dbReference type="ChEBI" id="CHEBI:30616"/>
        <dbReference type="ChEBI" id="CHEBI:33019"/>
        <dbReference type="ChEBI" id="CHEBI:57926"/>
        <dbReference type="ChEBI" id="CHEBI:78442"/>
        <dbReference type="ChEBI" id="CHEBI:78534"/>
        <dbReference type="ChEBI" id="CHEBI:456215"/>
        <dbReference type="EC" id="6.1.1.3"/>
    </reaction>
</comment>
<comment type="subcellular location">
    <subcellularLocation>
        <location evidence="13">Cytoplasm</location>
    </subcellularLocation>
</comment>
<keyword evidence="5 13" id="KW-0479">Metal-binding</keyword>
<evidence type="ECO:0000256" key="10">
    <source>
        <dbReference type="ARBA" id="ARBA00022917"/>
    </source>
</evidence>
<dbReference type="Gene3D" id="3.10.20.30">
    <property type="match status" value="1"/>
</dbReference>
<comment type="similarity">
    <text evidence="1 13">Belongs to the class-II aminoacyl-tRNA synthetase family.</text>
</comment>
<dbReference type="GO" id="GO:0006435">
    <property type="term" value="P:threonyl-tRNA aminoacylation"/>
    <property type="evidence" value="ECO:0007669"/>
    <property type="project" value="UniProtKB-UniRule"/>
</dbReference>
<dbReference type="PROSITE" id="PS51880">
    <property type="entry name" value="TGS"/>
    <property type="match status" value="1"/>
</dbReference>
<dbReference type="AlphaFoldDB" id="A0AAC8ZTK5"/>
<keyword evidence="7 13" id="KW-0862">Zinc</keyword>
<evidence type="ECO:0000256" key="7">
    <source>
        <dbReference type="ARBA" id="ARBA00022833"/>
    </source>
</evidence>
<dbReference type="Pfam" id="PF00587">
    <property type="entry name" value="tRNA-synt_2b"/>
    <property type="match status" value="1"/>
</dbReference>
<dbReference type="InterPro" id="IPR002314">
    <property type="entry name" value="aa-tRNA-synt_IIb"/>
</dbReference>
<dbReference type="GO" id="GO:0000049">
    <property type="term" value="F:tRNA binding"/>
    <property type="evidence" value="ECO:0007669"/>
    <property type="project" value="UniProtKB-KW"/>
</dbReference>
<dbReference type="PRINTS" id="PR01047">
    <property type="entry name" value="TRNASYNTHTHR"/>
</dbReference>
<keyword evidence="3 13" id="KW-0820">tRNA-binding</keyword>
<dbReference type="Gene3D" id="3.30.54.20">
    <property type="match status" value="1"/>
</dbReference>
<dbReference type="InterPro" id="IPR004095">
    <property type="entry name" value="TGS"/>
</dbReference>
<evidence type="ECO:0000256" key="1">
    <source>
        <dbReference type="ARBA" id="ARBA00008226"/>
    </source>
</evidence>
<dbReference type="SUPFAM" id="SSF55681">
    <property type="entry name" value="Class II aaRS and biotin synthetases"/>
    <property type="match status" value="1"/>
</dbReference>
<dbReference type="InterPro" id="IPR012676">
    <property type="entry name" value="TGS-like"/>
</dbReference>
<dbReference type="SMART" id="SM00863">
    <property type="entry name" value="tRNA_SAD"/>
    <property type="match status" value="1"/>
</dbReference>
<evidence type="ECO:0000256" key="11">
    <source>
        <dbReference type="ARBA" id="ARBA00023146"/>
    </source>
</evidence>
<dbReference type="Pfam" id="PF07973">
    <property type="entry name" value="tRNA_SAD"/>
    <property type="match status" value="1"/>
</dbReference>
<accession>A0AAC8ZTK5</accession>
<dbReference type="Gene3D" id="3.30.980.10">
    <property type="entry name" value="Threonyl-trna Synthetase, Chain A, domain 2"/>
    <property type="match status" value="1"/>
</dbReference>
<dbReference type="GO" id="GO:0004829">
    <property type="term" value="F:threonine-tRNA ligase activity"/>
    <property type="evidence" value="ECO:0007669"/>
    <property type="project" value="UniProtKB-UniRule"/>
</dbReference>
<dbReference type="InterPro" id="IPR047246">
    <property type="entry name" value="ThrRS_anticodon"/>
</dbReference>
<keyword evidence="4 13" id="KW-0436">Ligase</keyword>
<name>A0AAC8ZTK5_9PROT</name>
<dbReference type="InterPro" id="IPR033728">
    <property type="entry name" value="ThrRS_core"/>
</dbReference>
<evidence type="ECO:0000256" key="5">
    <source>
        <dbReference type="ARBA" id="ARBA00022723"/>
    </source>
</evidence>
<dbReference type="PANTHER" id="PTHR11451">
    <property type="entry name" value="THREONINE-TRNA LIGASE"/>
    <property type="match status" value="1"/>
</dbReference>
<dbReference type="Pfam" id="PF03129">
    <property type="entry name" value="HGTP_anticodon"/>
    <property type="match status" value="1"/>
</dbReference>
<dbReference type="FunFam" id="3.30.930.10:FF:000002">
    <property type="entry name" value="Threonine--tRNA ligase"/>
    <property type="match status" value="1"/>
</dbReference>
<organism evidence="16 17">
    <name type="scientific">Azospirillum thiophilum</name>
    <dbReference type="NCBI Taxonomy" id="528244"/>
    <lineage>
        <taxon>Bacteria</taxon>
        <taxon>Pseudomonadati</taxon>
        <taxon>Pseudomonadota</taxon>
        <taxon>Alphaproteobacteria</taxon>
        <taxon>Rhodospirillales</taxon>
        <taxon>Azospirillaceae</taxon>
        <taxon>Azospirillum</taxon>
    </lineage>
</organism>
<dbReference type="InterPro" id="IPR002320">
    <property type="entry name" value="Thr-tRNA-ligase_IIa"/>
</dbReference>
<keyword evidence="10 13" id="KW-0648">Protein biosynthesis</keyword>
<evidence type="ECO:0000256" key="6">
    <source>
        <dbReference type="ARBA" id="ARBA00022741"/>
    </source>
</evidence>
<comment type="cofactor">
    <cofactor evidence="13">
        <name>Zn(2+)</name>
        <dbReference type="ChEBI" id="CHEBI:29105"/>
    </cofactor>
    <text evidence="13">Binds 1 zinc ion per subunit.</text>
</comment>
<dbReference type="InterPro" id="IPR012675">
    <property type="entry name" value="Beta-grasp_dom_sf"/>
</dbReference>
<dbReference type="KEGG" id="ati:AL072_06565"/>
<dbReference type="FunFam" id="3.40.50.800:FF:000001">
    <property type="entry name" value="Threonine--tRNA ligase"/>
    <property type="match status" value="1"/>
</dbReference>
<evidence type="ECO:0000256" key="3">
    <source>
        <dbReference type="ARBA" id="ARBA00022555"/>
    </source>
</evidence>
<evidence type="ECO:0000313" key="17">
    <source>
        <dbReference type="Proteomes" id="UP000069935"/>
    </source>
</evidence>
<dbReference type="FunFam" id="3.30.980.10:FF:000005">
    <property type="entry name" value="Threonyl-tRNA synthetase, mitochondrial"/>
    <property type="match status" value="1"/>
</dbReference>
<evidence type="ECO:0000256" key="4">
    <source>
        <dbReference type="ARBA" id="ARBA00022598"/>
    </source>
</evidence>
<reference evidence="16 17" key="2">
    <citation type="journal article" date="2016" name="Genome Announc.">
        <title>Complete Genome Sequence of a Strain of Azospirillum thiophilum Isolated from a Sulfide Spring.</title>
        <authorList>
            <person name="Fomenkov A."/>
            <person name="Vincze T."/>
            <person name="Grabovich M."/>
            <person name="Anton B.P."/>
            <person name="Dubinina G."/>
            <person name="Orlova M."/>
            <person name="Belousova E."/>
            <person name="Roberts R.J."/>
        </authorList>
    </citation>
    <scope>NUCLEOTIDE SEQUENCE [LARGE SCALE GENOMIC DNA]</scope>
    <source>
        <strain evidence="16 17">BV-S</strain>
    </source>
</reference>
<protein>
    <recommendedName>
        <fullName evidence="13">Threonine--tRNA ligase</fullName>
        <ecNumber evidence="13">6.1.1.3</ecNumber>
    </recommendedName>
    <alternativeName>
        <fullName evidence="13">Threonyl-tRNA synthetase</fullName>
        <shortName evidence="13">ThrRS</shortName>
    </alternativeName>
</protein>
<evidence type="ECO:0000259" key="15">
    <source>
        <dbReference type="PROSITE" id="PS51880"/>
    </source>
</evidence>
<dbReference type="Proteomes" id="UP000069935">
    <property type="component" value="Chromosome 1"/>
</dbReference>
<feature type="binding site" evidence="13">
    <location>
        <position position="343"/>
    </location>
    <ligand>
        <name>Zn(2+)</name>
        <dbReference type="ChEBI" id="CHEBI:29105"/>
        <note>catalytic</note>
    </ligand>
</feature>
<dbReference type="FunFam" id="3.30.54.20:FF:000002">
    <property type="entry name" value="Threonine--tRNA ligase"/>
    <property type="match status" value="1"/>
</dbReference>
<feature type="binding site" evidence="13">
    <location>
        <position position="520"/>
    </location>
    <ligand>
        <name>Zn(2+)</name>
        <dbReference type="ChEBI" id="CHEBI:29105"/>
        <note>catalytic</note>
    </ligand>
</feature>
<evidence type="ECO:0000259" key="14">
    <source>
        <dbReference type="PROSITE" id="PS50862"/>
    </source>
</evidence>
<proteinExistence type="inferred from homology"/>
<feature type="binding site" evidence="13">
    <location>
        <position position="394"/>
    </location>
    <ligand>
        <name>Zn(2+)</name>
        <dbReference type="ChEBI" id="CHEBI:29105"/>
        <note>catalytic</note>
    </ligand>
</feature>
<dbReference type="GO" id="GO:0005524">
    <property type="term" value="F:ATP binding"/>
    <property type="evidence" value="ECO:0007669"/>
    <property type="project" value="UniProtKB-UniRule"/>
</dbReference>
<gene>
    <name evidence="13" type="primary">thrS</name>
    <name evidence="16" type="ORF">AL072_06565</name>
</gene>
<keyword evidence="6 13" id="KW-0547">Nucleotide-binding</keyword>
<dbReference type="SUPFAM" id="SSF81271">
    <property type="entry name" value="TGS-like"/>
    <property type="match status" value="1"/>
</dbReference>
<dbReference type="SUPFAM" id="SSF55186">
    <property type="entry name" value="ThrRS/AlaRS common domain"/>
    <property type="match status" value="1"/>
</dbReference>
<feature type="domain" description="Aminoacyl-transfer RNA synthetases class-II family profile" evidence="14">
    <location>
        <begin position="250"/>
        <end position="543"/>
    </location>
</feature>
<dbReference type="InterPro" id="IPR006195">
    <property type="entry name" value="aa-tRNA-synth_II"/>
</dbReference>
<dbReference type="HAMAP" id="MF_00184">
    <property type="entry name" value="Thr_tRNA_synth"/>
    <property type="match status" value="1"/>
</dbReference>
<dbReference type="NCBIfam" id="TIGR00418">
    <property type="entry name" value="thrS"/>
    <property type="match status" value="1"/>
</dbReference>
<dbReference type="CDD" id="cd01667">
    <property type="entry name" value="TGS_ThrRS"/>
    <property type="match status" value="1"/>
</dbReference>
<comment type="subunit">
    <text evidence="13">Homodimer.</text>
</comment>
<dbReference type="InterPro" id="IPR012947">
    <property type="entry name" value="tRNA_SAD"/>
</dbReference>
<feature type="domain" description="TGS" evidence="15">
    <location>
        <begin position="1"/>
        <end position="68"/>
    </location>
</feature>
<dbReference type="PROSITE" id="PS50862">
    <property type="entry name" value="AA_TRNA_LIGASE_II"/>
    <property type="match status" value="1"/>
</dbReference>
<dbReference type="GO" id="GO:0046872">
    <property type="term" value="F:metal ion binding"/>
    <property type="evidence" value="ECO:0007669"/>
    <property type="project" value="UniProtKB-KW"/>
</dbReference>
<keyword evidence="9 13" id="KW-0694">RNA-binding</keyword>
<dbReference type="GO" id="GO:0005737">
    <property type="term" value="C:cytoplasm"/>
    <property type="evidence" value="ECO:0007669"/>
    <property type="project" value="UniProtKB-SubCell"/>
</dbReference>
<evidence type="ECO:0000256" key="13">
    <source>
        <dbReference type="HAMAP-Rule" id="MF_00184"/>
    </source>
</evidence>
<dbReference type="PANTHER" id="PTHR11451:SF44">
    <property type="entry name" value="THREONINE--TRNA LIGASE, CHLOROPLASTIC_MITOCHONDRIAL 2"/>
    <property type="match status" value="1"/>
</dbReference>
<dbReference type="InterPro" id="IPR018163">
    <property type="entry name" value="Thr/Ala-tRNA-synth_IIc_edit"/>
</dbReference>
<dbReference type="SUPFAM" id="SSF52954">
    <property type="entry name" value="Class II aaRS ABD-related"/>
    <property type="match status" value="1"/>
</dbReference>
<comment type="caution">
    <text evidence="13">Lacks conserved residue(s) required for the propagation of feature annotation.</text>
</comment>
<keyword evidence="2 13" id="KW-0963">Cytoplasm</keyword>